<sequence>MSRLSKLQAKWGVNSIWQVIAILVAFSLAGSSVVVLRKAFFELLGFTDDTSMWVKTVTYILFVFPAYQLLLLMYGTLLGQFRFFWEKEKKMLKGIQKLWTRS</sequence>
<evidence type="ECO:0000256" key="1">
    <source>
        <dbReference type="SAM" id="Phobius"/>
    </source>
</evidence>
<keyword evidence="1" id="KW-0472">Membrane</keyword>
<dbReference type="InterPro" id="IPR046714">
    <property type="entry name" value="DUF6787"/>
</dbReference>
<name>A0ABP9DK03_9BACT</name>
<feature type="transmembrane region" description="Helical" evidence="1">
    <location>
        <begin position="56"/>
        <end position="85"/>
    </location>
</feature>
<keyword evidence="1" id="KW-1133">Transmembrane helix</keyword>
<proteinExistence type="predicted"/>
<dbReference type="RefSeq" id="WP_345374667.1">
    <property type="nucleotide sequence ID" value="NZ_BAABJX010000062.1"/>
</dbReference>
<feature type="transmembrane region" description="Helical" evidence="1">
    <location>
        <begin position="12"/>
        <end position="36"/>
    </location>
</feature>
<evidence type="ECO:0000313" key="4">
    <source>
        <dbReference type="Proteomes" id="UP001500298"/>
    </source>
</evidence>
<keyword evidence="1" id="KW-0812">Transmembrane</keyword>
<keyword evidence="4" id="KW-1185">Reference proteome</keyword>
<evidence type="ECO:0000313" key="3">
    <source>
        <dbReference type="EMBL" id="GAA4849400.1"/>
    </source>
</evidence>
<protein>
    <recommendedName>
        <fullName evidence="2">DUF6787 domain-containing protein</fullName>
    </recommendedName>
</protein>
<dbReference type="Proteomes" id="UP001500298">
    <property type="component" value="Unassembled WGS sequence"/>
</dbReference>
<organism evidence="3 4">
    <name type="scientific">Algivirga pacifica</name>
    <dbReference type="NCBI Taxonomy" id="1162670"/>
    <lineage>
        <taxon>Bacteria</taxon>
        <taxon>Pseudomonadati</taxon>
        <taxon>Bacteroidota</taxon>
        <taxon>Cytophagia</taxon>
        <taxon>Cytophagales</taxon>
        <taxon>Flammeovirgaceae</taxon>
        <taxon>Algivirga</taxon>
    </lineage>
</organism>
<dbReference type="Pfam" id="PF20584">
    <property type="entry name" value="DUF6787"/>
    <property type="match status" value="1"/>
</dbReference>
<dbReference type="EMBL" id="BAABJX010000062">
    <property type="protein sequence ID" value="GAA4849400.1"/>
    <property type="molecule type" value="Genomic_DNA"/>
</dbReference>
<evidence type="ECO:0000259" key="2">
    <source>
        <dbReference type="Pfam" id="PF20584"/>
    </source>
</evidence>
<comment type="caution">
    <text evidence="3">The sequence shown here is derived from an EMBL/GenBank/DDBJ whole genome shotgun (WGS) entry which is preliminary data.</text>
</comment>
<gene>
    <name evidence="3" type="ORF">GCM10023331_37610</name>
</gene>
<reference evidence="4" key="1">
    <citation type="journal article" date="2019" name="Int. J. Syst. Evol. Microbiol.">
        <title>The Global Catalogue of Microorganisms (GCM) 10K type strain sequencing project: providing services to taxonomists for standard genome sequencing and annotation.</title>
        <authorList>
            <consortium name="The Broad Institute Genomics Platform"/>
            <consortium name="The Broad Institute Genome Sequencing Center for Infectious Disease"/>
            <person name="Wu L."/>
            <person name="Ma J."/>
        </authorList>
    </citation>
    <scope>NUCLEOTIDE SEQUENCE [LARGE SCALE GENOMIC DNA]</scope>
    <source>
        <strain evidence="4">JCM 18326</strain>
    </source>
</reference>
<feature type="domain" description="DUF6787" evidence="2">
    <location>
        <begin position="22"/>
        <end position="97"/>
    </location>
</feature>
<accession>A0ABP9DK03</accession>